<dbReference type="Proteomes" id="UP001187192">
    <property type="component" value="Unassembled WGS sequence"/>
</dbReference>
<evidence type="ECO:0000313" key="2">
    <source>
        <dbReference type="EMBL" id="GMN46082.1"/>
    </source>
</evidence>
<feature type="region of interest" description="Disordered" evidence="1">
    <location>
        <begin position="1"/>
        <end position="20"/>
    </location>
</feature>
<dbReference type="AlphaFoldDB" id="A0AA88A461"/>
<reference evidence="2" key="1">
    <citation type="submission" date="2023-07" db="EMBL/GenBank/DDBJ databases">
        <title>draft genome sequence of fig (Ficus carica).</title>
        <authorList>
            <person name="Takahashi T."/>
            <person name="Nishimura K."/>
        </authorList>
    </citation>
    <scope>NUCLEOTIDE SEQUENCE</scope>
</reference>
<feature type="compositionally biased region" description="Polar residues" evidence="1">
    <location>
        <begin position="1"/>
        <end position="16"/>
    </location>
</feature>
<keyword evidence="3" id="KW-1185">Reference proteome</keyword>
<evidence type="ECO:0000256" key="1">
    <source>
        <dbReference type="SAM" id="MobiDB-lite"/>
    </source>
</evidence>
<comment type="caution">
    <text evidence="2">The sequence shown here is derived from an EMBL/GenBank/DDBJ whole genome shotgun (WGS) entry which is preliminary data.</text>
</comment>
<dbReference type="EMBL" id="BTGU01000022">
    <property type="protein sequence ID" value="GMN46082.1"/>
    <property type="molecule type" value="Genomic_DNA"/>
</dbReference>
<organism evidence="2 3">
    <name type="scientific">Ficus carica</name>
    <name type="common">Common fig</name>
    <dbReference type="NCBI Taxonomy" id="3494"/>
    <lineage>
        <taxon>Eukaryota</taxon>
        <taxon>Viridiplantae</taxon>
        <taxon>Streptophyta</taxon>
        <taxon>Embryophyta</taxon>
        <taxon>Tracheophyta</taxon>
        <taxon>Spermatophyta</taxon>
        <taxon>Magnoliopsida</taxon>
        <taxon>eudicotyledons</taxon>
        <taxon>Gunneridae</taxon>
        <taxon>Pentapetalae</taxon>
        <taxon>rosids</taxon>
        <taxon>fabids</taxon>
        <taxon>Rosales</taxon>
        <taxon>Moraceae</taxon>
        <taxon>Ficeae</taxon>
        <taxon>Ficus</taxon>
    </lineage>
</organism>
<proteinExistence type="predicted"/>
<evidence type="ECO:0000313" key="3">
    <source>
        <dbReference type="Proteomes" id="UP001187192"/>
    </source>
</evidence>
<name>A0AA88A461_FICCA</name>
<accession>A0AA88A461</accession>
<protein>
    <submittedName>
        <fullName evidence="2">Uncharacterized protein</fullName>
    </submittedName>
</protein>
<sequence length="63" mass="6534">MGSRPNCNSGIASTTGAVPGGDCDRTCLVGPLSYPGCDGDIPCSIDVQRRCPYFETAKLLLAL</sequence>
<gene>
    <name evidence="2" type="ORF">TIFTF001_015270</name>
</gene>